<accession>A0A3B1DMX8</accession>
<dbReference type="AlphaFoldDB" id="A0A3B1DMX8"/>
<proteinExistence type="predicted"/>
<evidence type="ECO:0000313" key="1">
    <source>
        <dbReference type="EMBL" id="VAX37454.1"/>
    </source>
</evidence>
<protein>
    <submittedName>
        <fullName evidence="1">Uncharacterized protein</fullName>
    </submittedName>
</protein>
<name>A0A3B1DMX8_9ZZZZ</name>
<organism evidence="1">
    <name type="scientific">hydrothermal vent metagenome</name>
    <dbReference type="NCBI Taxonomy" id="652676"/>
    <lineage>
        <taxon>unclassified sequences</taxon>
        <taxon>metagenomes</taxon>
        <taxon>ecological metagenomes</taxon>
    </lineage>
</organism>
<gene>
    <name evidence="1" type="ORF">MNBD_UNCLBAC01-522</name>
</gene>
<dbReference type="EMBL" id="UOGJ01000129">
    <property type="protein sequence ID" value="VAX37454.1"/>
    <property type="molecule type" value="Genomic_DNA"/>
</dbReference>
<reference evidence="1" key="1">
    <citation type="submission" date="2018-06" db="EMBL/GenBank/DDBJ databases">
        <authorList>
            <person name="Zhirakovskaya E."/>
        </authorList>
    </citation>
    <scope>NUCLEOTIDE SEQUENCE</scope>
</reference>
<sequence>MGVVHKFKPEVVDFVVQQKKENISFSCRRLAALVENRFQIKVSKSSVNNILKQASLSSPPKRRTWILQPKKFKIPHNKKKQLLEGIKKVIQESAPSIDPPLQEDFHPESNKEAFSPETIRHHISQGDKDIKNAGLIFLKAAAWMSSMGRYVPLLGAEEKDSPEVLMANYFTDKAREFINIYKINVYLEDGGSMCFDPYFGFLWNQAIPGAISIPMDRALGFLSKNLISNKNPVMFHHLPENSFSQVVSIFENISGKRIQKIDVFGEEEKLACFDMVPFQRRIFMSGVWKWQNDFTEWTNNVHSKNCKEVYIEALDRVFKFCDGIDVLEGCEGVCLRVLIVWTLEEDCPFLVILTNHLKVSGEKIVFDYLMRWPCMDSEYSMDMFKKESSVNIKIDSFLKEKVLPIERLPLDFKEILHAYCRQHFFQGALQEFSYEQAEAVIYSLSGECFIGETFGRITLSVPEDYPHEALLHQAAKRVNQSNVSDDSGRRWLIIK</sequence>